<dbReference type="InterPro" id="IPR051449">
    <property type="entry name" value="ABC-2_transporter_component"/>
</dbReference>
<feature type="transmembrane region" description="Helical" evidence="6">
    <location>
        <begin position="188"/>
        <end position="209"/>
    </location>
</feature>
<proteinExistence type="predicted"/>
<protein>
    <submittedName>
        <fullName evidence="8">ABC transporter permease</fullName>
    </submittedName>
</protein>
<accession>A0ABW5QAA6</accession>
<dbReference type="Proteomes" id="UP001597452">
    <property type="component" value="Unassembled WGS sequence"/>
</dbReference>
<keyword evidence="5 6" id="KW-0472">Membrane</keyword>
<evidence type="ECO:0000256" key="2">
    <source>
        <dbReference type="ARBA" id="ARBA00022475"/>
    </source>
</evidence>
<dbReference type="PANTHER" id="PTHR30294:SF29">
    <property type="entry name" value="MULTIDRUG ABC TRANSPORTER PERMEASE YBHS-RELATED"/>
    <property type="match status" value="1"/>
</dbReference>
<name>A0ABW5QAA6_9BACI</name>
<sequence length="412" mass="45946">MRNSIKVAKWEFKRNARNKSFIISLFLTPLLFVIFATAPTFLSNLGDEEEKATTVYFNDQVGVYEAIQPVISEGDFVSWEVIETDNGPEQMKKTLSEEEDAAYIQISEDTLNTGTVRYMVGDDVDQSFKNEMNVLQQPIKQAQLQMAGLSTEQMQLVQQPVNYEEASVKEETETIPMEEAGGFPYEQAIPSIFAGLVLFSIVISGMMIFQSASQEKKDKVAEIILSSVTAVELMQGKILGYFSLGLLQVGVWIALVTPFALWKLDDIPVLEYLFVPETLLLLVIAILGYLLFAALFVGLGATIEDASTSGNFQGLVMMLPFIPFFLVAPIFSNPSGIIAQIATYIPFTSPAVMLMRLAVLDEWPWVEILIGLAILIVSIWIFMKLAGKIFQVGILIYGKNATPQEIWKWLRA</sequence>
<feature type="transmembrane region" description="Helical" evidence="6">
    <location>
        <begin position="279"/>
        <end position="300"/>
    </location>
</feature>
<evidence type="ECO:0000313" key="9">
    <source>
        <dbReference type="Proteomes" id="UP001597452"/>
    </source>
</evidence>
<organism evidence="8 9">
    <name type="scientific">Piscibacillus salipiscarius</name>
    <dbReference type="NCBI Taxonomy" id="299480"/>
    <lineage>
        <taxon>Bacteria</taxon>
        <taxon>Bacillati</taxon>
        <taxon>Bacillota</taxon>
        <taxon>Bacilli</taxon>
        <taxon>Bacillales</taxon>
        <taxon>Bacillaceae</taxon>
        <taxon>Piscibacillus</taxon>
    </lineage>
</organism>
<evidence type="ECO:0000256" key="4">
    <source>
        <dbReference type="ARBA" id="ARBA00022989"/>
    </source>
</evidence>
<evidence type="ECO:0000256" key="3">
    <source>
        <dbReference type="ARBA" id="ARBA00022692"/>
    </source>
</evidence>
<gene>
    <name evidence="8" type="ORF">ACFSW4_08050</name>
</gene>
<keyword evidence="9" id="KW-1185">Reference proteome</keyword>
<comment type="caution">
    <text evidence="8">The sequence shown here is derived from an EMBL/GenBank/DDBJ whole genome shotgun (WGS) entry which is preliminary data.</text>
</comment>
<dbReference type="PANTHER" id="PTHR30294">
    <property type="entry name" value="MEMBRANE COMPONENT OF ABC TRANSPORTER YHHJ-RELATED"/>
    <property type="match status" value="1"/>
</dbReference>
<dbReference type="EMBL" id="JBHUMZ010000019">
    <property type="protein sequence ID" value="MFD2638811.1"/>
    <property type="molecule type" value="Genomic_DNA"/>
</dbReference>
<reference evidence="9" key="1">
    <citation type="journal article" date="2019" name="Int. J. Syst. Evol. Microbiol.">
        <title>The Global Catalogue of Microorganisms (GCM) 10K type strain sequencing project: providing services to taxonomists for standard genome sequencing and annotation.</title>
        <authorList>
            <consortium name="The Broad Institute Genomics Platform"/>
            <consortium name="The Broad Institute Genome Sequencing Center for Infectious Disease"/>
            <person name="Wu L."/>
            <person name="Ma J."/>
        </authorList>
    </citation>
    <scope>NUCLEOTIDE SEQUENCE [LARGE SCALE GENOMIC DNA]</scope>
    <source>
        <strain evidence="9">TISTR 1571</strain>
    </source>
</reference>
<feature type="transmembrane region" description="Helical" evidence="6">
    <location>
        <begin position="365"/>
        <end position="383"/>
    </location>
</feature>
<keyword evidence="4 6" id="KW-1133">Transmembrane helix</keyword>
<evidence type="ECO:0000256" key="1">
    <source>
        <dbReference type="ARBA" id="ARBA00004651"/>
    </source>
</evidence>
<keyword evidence="2" id="KW-1003">Cell membrane</keyword>
<feature type="transmembrane region" description="Helical" evidence="6">
    <location>
        <begin position="21"/>
        <end position="42"/>
    </location>
</feature>
<comment type="subcellular location">
    <subcellularLocation>
        <location evidence="1">Cell membrane</location>
        <topology evidence="1">Multi-pass membrane protein</topology>
    </subcellularLocation>
</comment>
<dbReference type="InterPro" id="IPR013525">
    <property type="entry name" value="ABC2_TM"/>
</dbReference>
<evidence type="ECO:0000256" key="6">
    <source>
        <dbReference type="SAM" id="Phobius"/>
    </source>
</evidence>
<evidence type="ECO:0000259" key="7">
    <source>
        <dbReference type="Pfam" id="PF12698"/>
    </source>
</evidence>
<keyword evidence="3 6" id="KW-0812">Transmembrane</keyword>
<evidence type="ECO:0000256" key="5">
    <source>
        <dbReference type="ARBA" id="ARBA00023136"/>
    </source>
</evidence>
<feature type="transmembrane region" description="Helical" evidence="6">
    <location>
        <begin position="238"/>
        <end position="259"/>
    </location>
</feature>
<dbReference type="RefSeq" id="WP_377328569.1">
    <property type="nucleotide sequence ID" value="NZ_JBHUMZ010000019.1"/>
</dbReference>
<evidence type="ECO:0000313" key="8">
    <source>
        <dbReference type="EMBL" id="MFD2638811.1"/>
    </source>
</evidence>
<feature type="domain" description="ABC-2 type transporter transmembrane" evidence="7">
    <location>
        <begin position="19"/>
        <end position="386"/>
    </location>
</feature>
<dbReference type="Pfam" id="PF12698">
    <property type="entry name" value="ABC2_membrane_3"/>
    <property type="match status" value="1"/>
</dbReference>